<dbReference type="Pfam" id="PF00990">
    <property type="entry name" value="GGDEF"/>
    <property type="match status" value="1"/>
</dbReference>
<dbReference type="PANTHER" id="PTHR45138">
    <property type="entry name" value="REGULATORY COMPONENTS OF SENSORY TRANSDUCTION SYSTEM"/>
    <property type="match status" value="1"/>
</dbReference>
<dbReference type="InterPro" id="IPR050469">
    <property type="entry name" value="Diguanylate_Cyclase"/>
</dbReference>
<feature type="transmembrane region" description="Helical" evidence="2">
    <location>
        <begin position="93"/>
        <end position="110"/>
    </location>
</feature>
<evidence type="ECO:0000313" key="5">
    <source>
        <dbReference type="Proteomes" id="UP000706039"/>
    </source>
</evidence>
<evidence type="ECO:0000313" key="4">
    <source>
        <dbReference type="EMBL" id="MBY8824652.1"/>
    </source>
</evidence>
<feature type="transmembrane region" description="Helical" evidence="2">
    <location>
        <begin position="34"/>
        <end position="51"/>
    </location>
</feature>
<keyword evidence="2" id="KW-1133">Transmembrane helix</keyword>
<dbReference type="PANTHER" id="PTHR45138:SF24">
    <property type="entry name" value="DIGUANYLATE CYCLASE DGCC-RELATED"/>
    <property type="match status" value="1"/>
</dbReference>
<keyword evidence="2" id="KW-0812">Transmembrane</keyword>
<evidence type="ECO:0000256" key="1">
    <source>
        <dbReference type="ARBA" id="ARBA00012528"/>
    </source>
</evidence>
<feature type="transmembrane region" description="Helical" evidence="2">
    <location>
        <begin position="189"/>
        <end position="211"/>
    </location>
</feature>
<dbReference type="InterPro" id="IPR029787">
    <property type="entry name" value="Nucleotide_cyclase"/>
</dbReference>
<dbReference type="EMBL" id="JAINVV010000009">
    <property type="protein sequence ID" value="MBY8824652.1"/>
    <property type="molecule type" value="Genomic_DNA"/>
</dbReference>
<dbReference type="Gene3D" id="3.30.70.270">
    <property type="match status" value="1"/>
</dbReference>
<feature type="transmembrane region" description="Helical" evidence="2">
    <location>
        <begin position="122"/>
        <end position="140"/>
    </location>
</feature>
<feature type="transmembrane region" description="Helical" evidence="2">
    <location>
        <begin position="6"/>
        <end position="27"/>
    </location>
</feature>
<feature type="domain" description="GGDEF" evidence="3">
    <location>
        <begin position="252"/>
        <end position="381"/>
    </location>
</feature>
<dbReference type="EC" id="2.7.7.65" evidence="1"/>
<dbReference type="SMART" id="SM00267">
    <property type="entry name" value="GGDEF"/>
    <property type="match status" value="1"/>
</dbReference>
<feature type="transmembrane region" description="Helical" evidence="2">
    <location>
        <begin position="152"/>
        <end position="169"/>
    </location>
</feature>
<keyword evidence="5" id="KW-1185">Reference proteome</keyword>
<gene>
    <name evidence="4" type="ORF">K7G82_20280</name>
</gene>
<dbReference type="PROSITE" id="PS50887">
    <property type="entry name" value="GGDEF"/>
    <property type="match status" value="1"/>
</dbReference>
<dbReference type="InterPro" id="IPR000160">
    <property type="entry name" value="GGDEF_dom"/>
</dbReference>
<name>A0ABS7PTJ5_9SPHN</name>
<dbReference type="Proteomes" id="UP000706039">
    <property type="component" value="Unassembled WGS sequence"/>
</dbReference>
<proteinExistence type="predicted"/>
<comment type="caution">
    <text evidence="4">The sequence shown here is derived from an EMBL/GenBank/DDBJ whole genome shotgun (WGS) entry which is preliminary data.</text>
</comment>
<protein>
    <recommendedName>
        <fullName evidence="1">diguanylate cyclase</fullName>
        <ecNumber evidence="1">2.7.7.65</ecNumber>
    </recommendedName>
</protein>
<organism evidence="4 5">
    <name type="scientific">Sphingomonas colocasiae</name>
    <dbReference type="NCBI Taxonomy" id="1848973"/>
    <lineage>
        <taxon>Bacteria</taxon>
        <taxon>Pseudomonadati</taxon>
        <taxon>Pseudomonadota</taxon>
        <taxon>Alphaproteobacteria</taxon>
        <taxon>Sphingomonadales</taxon>
        <taxon>Sphingomonadaceae</taxon>
        <taxon>Sphingomonas</taxon>
    </lineage>
</organism>
<evidence type="ECO:0000259" key="3">
    <source>
        <dbReference type="PROSITE" id="PS50887"/>
    </source>
</evidence>
<dbReference type="RefSeq" id="WP_222991736.1">
    <property type="nucleotide sequence ID" value="NZ_JAINVV010000009.1"/>
</dbReference>
<accession>A0ABS7PTJ5</accession>
<evidence type="ECO:0000256" key="2">
    <source>
        <dbReference type="SAM" id="Phobius"/>
    </source>
</evidence>
<dbReference type="SUPFAM" id="SSF55073">
    <property type="entry name" value="Nucleotide cyclase"/>
    <property type="match status" value="1"/>
</dbReference>
<sequence length="381" mass="40833">MSGASFALAANAVIALLFAASFAAIAYSYRWQRAALWFSVSYLIGMLTPISELLVRYSAASDLFVATSYASFLGGLLIMGAGLSAYHGNRPRWRVIIGIFVGGLLVRALIWGGQRDMLSYELAYQLPFAAAALLNAAIVLRLDVRRPSHHMLAAAHAALALLLLLKPFFAHAFGSGATARDYMASTYALFSQASTGIVLIGIGLLTLLLVVQRAVAQSLVDAETDALSGIANRRGFDRQAQDMIIRTARRKRRVSAVMFDLDRFKAINDTHGHAVGDRVIVIFSGLLRRMAPPSAIIGRVGGEEFAMLLEGGVADGALFTADAIRTAFAAAGGSDLPVMSVSGGVAERREGESLSDVMRRADRASYRAKQTGRDRICLSDD</sequence>
<reference evidence="4 5" key="1">
    <citation type="submission" date="2021-08" db="EMBL/GenBank/DDBJ databases">
        <authorList>
            <person name="Tuo L."/>
        </authorList>
    </citation>
    <scope>NUCLEOTIDE SEQUENCE [LARGE SCALE GENOMIC DNA]</scope>
    <source>
        <strain evidence="4 5">JCM 31229</strain>
    </source>
</reference>
<keyword evidence="2" id="KW-0472">Membrane</keyword>
<dbReference type="NCBIfam" id="TIGR00254">
    <property type="entry name" value="GGDEF"/>
    <property type="match status" value="1"/>
</dbReference>
<feature type="transmembrane region" description="Helical" evidence="2">
    <location>
        <begin position="63"/>
        <end position="86"/>
    </location>
</feature>
<dbReference type="CDD" id="cd01949">
    <property type="entry name" value="GGDEF"/>
    <property type="match status" value="1"/>
</dbReference>
<dbReference type="InterPro" id="IPR043128">
    <property type="entry name" value="Rev_trsase/Diguanyl_cyclase"/>
</dbReference>